<proteinExistence type="predicted"/>
<evidence type="ECO:0000256" key="2">
    <source>
        <dbReference type="ARBA" id="ARBA00022679"/>
    </source>
</evidence>
<protein>
    <submittedName>
        <fullName evidence="4">Aminotransferase class III-fold pyridoxal phosphate-dependent enzyme</fullName>
    </submittedName>
</protein>
<dbReference type="Gene3D" id="3.90.1150.10">
    <property type="entry name" value="Aspartate Aminotransferase, domain 1"/>
    <property type="match status" value="1"/>
</dbReference>
<dbReference type="Proteomes" id="UP001285636">
    <property type="component" value="Unassembled WGS sequence"/>
</dbReference>
<dbReference type="InterPro" id="IPR005814">
    <property type="entry name" value="Aminotrans_3"/>
</dbReference>
<dbReference type="InterPro" id="IPR015422">
    <property type="entry name" value="PyrdxlP-dep_Trfase_small"/>
</dbReference>
<keyword evidence="1 4" id="KW-0032">Aminotransferase</keyword>
<dbReference type="PANTHER" id="PTHR42684:SF3">
    <property type="entry name" value="ADENOSYLMETHIONINE-8-AMINO-7-OXONONANOATE AMINOTRANSFERASE"/>
    <property type="match status" value="1"/>
</dbReference>
<accession>A0AAJ2NTQ6</accession>
<evidence type="ECO:0000256" key="3">
    <source>
        <dbReference type="ARBA" id="ARBA00022898"/>
    </source>
</evidence>
<dbReference type="InterPro" id="IPR015424">
    <property type="entry name" value="PyrdxlP-dep_Trfase"/>
</dbReference>
<dbReference type="GO" id="GO:0004015">
    <property type="term" value="F:adenosylmethionine-8-amino-7-oxononanoate transaminase activity"/>
    <property type="evidence" value="ECO:0007669"/>
    <property type="project" value="TreeGrafter"/>
</dbReference>
<comment type="caution">
    <text evidence="4">The sequence shown here is derived from an EMBL/GenBank/DDBJ whole genome shotgun (WGS) entry which is preliminary data.</text>
</comment>
<dbReference type="PANTHER" id="PTHR42684">
    <property type="entry name" value="ADENOSYLMETHIONINE-8-AMINO-7-OXONONANOATE AMINOTRANSFERASE"/>
    <property type="match status" value="1"/>
</dbReference>
<dbReference type="Pfam" id="PF00202">
    <property type="entry name" value="Aminotran_3"/>
    <property type="match status" value="1"/>
</dbReference>
<reference evidence="4" key="1">
    <citation type="submission" date="2023-10" db="EMBL/GenBank/DDBJ databases">
        <title>Screening of Alkalihalophilus pseudofirmusBZ-TG-HK211 and Its Alleviation of Salt Stress on Rapeseed Growth.</title>
        <authorList>
            <person name="Zhao B."/>
            <person name="Guo T."/>
        </authorList>
    </citation>
    <scope>NUCLEOTIDE SEQUENCE</scope>
    <source>
        <strain evidence="4">BZ-TG-HK211</strain>
    </source>
</reference>
<dbReference type="Gene3D" id="3.40.640.10">
    <property type="entry name" value="Type I PLP-dependent aspartate aminotransferase-like (Major domain)"/>
    <property type="match status" value="1"/>
</dbReference>
<dbReference type="GO" id="GO:0030170">
    <property type="term" value="F:pyridoxal phosphate binding"/>
    <property type="evidence" value="ECO:0007669"/>
    <property type="project" value="InterPro"/>
</dbReference>
<evidence type="ECO:0000313" key="5">
    <source>
        <dbReference type="Proteomes" id="UP001285636"/>
    </source>
</evidence>
<evidence type="ECO:0000313" key="4">
    <source>
        <dbReference type="EMBL" id="MDV2888448.1"/>
    </source>
</evidence>
<feature type="non-terminal residue" evidence="4">
    <location>
        <position position="79"/>
    </location>
</feature>
<dbReference type="RefSeq" id="WP_323468358.1">
    <property type="nucleotide sequence ID" value="NZ_JAWJAY010001477.1"/>
</dbReference>
<dbReference type="EMBL" id="JAWJAY010001477">
    <property type="protein sequence ID" value="MDV2888448.1"/>
    <property type="molecule type" value="Genomic_DNA"/>
</dbReference>
<gene>
    <name evidence="4" type="ORF">RYX45_25120</name>
</gene>
<dbReference type="SUPFAM" id="SSF53383">
    <property type="entry name" value="PLP-dependent transferases"/>
    <property type="match status" value="1"/>
</dbReference>
<keyword evidence="3" id="KW-0663">Pyridoxal phosphate</keyword>
<dbReference type="GO" id="GO:0009102">
    <property type="term" value="P:biotin biosynthetic process"/>
    <property type="evidence" value="ECO:0007669"/>
    <property type="project" value="TreeGrafter"/>
</dbReference>
<organism evidence="4 5">
    <name type="scientific">Alkalihalophilus pseudofirmus</name>
    <name type="common">Bacillus pseudofirmus</name>
    <dbReference type="NCBI Taxonomy" id="79885"/>
    <lineage>
        <taxon>Bacteria</taxon>
        <taxon>Bacillati</taxon>
        <taxon>Bacillota</taxon>
        <taxon>Bacilli</taxon>
        <taxon>Bacillales</taxon>
        <taxon>Bacillaceae</taxon>
        <taxon>Alkalihalophilus</taxon>
    </lineage>
</organism>
<dbReference type="InterPro" id="IPR015421">
    <property type="entry name" value="PyrdxlP-dep_Trfase_major"/>
</dbReference>
<dbReference type="AlphaFoldDB" id="A0AAJ2NTQ6"/>
<evidence type="ECO:0000256" key="1">
    <source>
        <dbReference type="ARBA" id="ARBA00022576"/>
    </source>
</evidence>
<keyword evidence="2" id="KW-0808">Transferase</keyword>
<sequence>TDIEGNRYLDGMSGLWCVNVGYGREELAKAAFEQLKEMPYFPLTQSHVPAIQLAKKLNEWLDDDYVIFFSNSGSEANET</sequence>
<feature type="non-terminal residue" evidence="4">
    <location>
        <position position="1"/>
    </location>
</feature>
<name>A0AAJ2NTQ6_ALKPS</name>